<evidence type="ECO:0000313" key="17">
    <source>
        <dbReference type="Proteomes" id="UP000254159"/>
    </source>
</evidence>
<evidence type="ECO:0000256" key="2">
    <source>
        <dbReference type="ARBA" id="ARBA00005525"/>
    </source>
</evidence>
<dbReference type="InterPro" id="IPR000304">
    <property type="entry name" value="Pyrroline-COOH_reductase"/>
</dbReference>
<gene>
    <name evidence="10 16" type="primary">proC</name>
    <name evidence="16" type="ORF">NCTC10865_04792</name>
</gene>
<evidence type="ECO:0000256" key="1">
    <source>
        <dbReference type="ARBA" id="ARBA00005205"/>
    </source>
</evidence>
<evidence type="ECO:0000256" key="6">
    <source>
        <dbReference type="ARBA" id="ARBA00022857"/>
    </source>
</evidence>
<accession>A0A376RMV8</accession>
<evidence type="ECO:0000259" key="15">
    <source>
        <dbReference type="Pfam" id="PF14748"/>
    </source>
</evidence>
<evidence type="ECO:0000313" key="16">
    <source>
        <dbReference type="EMBL" id="STI19421.1"/>
    </source>
</evidence>
<comment type="similarity">
    <text evidence="2 10 13">Belongs to the pyrroline-5-carboxylate reductase family.</text>
</comment>
<keyword evidence="7 10" id="KW-0560">Oxidoreductase</keyword>
<dbReference type="SUPFAM" id="SSF48179">
    <property type="entry name" value="6-phosphogluconate dehydrogenase C-terminal domain-like"/>
    <property type="match status" value="1"/>
</dbReference>
<dbReference type="GO" id="GO:0005737">
    <property type="term" value="C:cytoplasm"/>
    <property type="evidence" value="ECO:0007669"/>
    <property type="project" value="UniProtKB-SubCell"/>
</dbReference>
<dbReference type="GO" id="GO:0055129">
    <property type="term" value="P:L-proline biosynthetic process"/>
    <property type="evidence" value="ECO:0007669"/>
    <property type="project" value="UniProtKB-UniRule"/>
</dbReference>
<dbReference type="FunFam" id="1.10.3730.10:FF:000001">
    <property type="entry name" value="Pyrroline-5-carboxylate reductase"/>
    <property type="match status" value="1"/>
</dbReference>
<evidence type="ECO:0000256" key="3">
    <source>
        <dbReference type="ARBA" id="ARBA00022490"/>
    </source>
</evidence>
<evidence type="ECO:0000256" key="10">
    <source>
        <dbReference type="HAMAP-Rule" id="MF_01925"/>
    </source>
</evidence>
<keyword evidence="3 10" id="KW-0963">Cytoplasm</keyword>
<comment type="subcellular location">
    <subcellularLocation>
        <location evidence="10">Cytoplasm</location>
    </subcellularLocation>
</comment>
<dbReference type="Pfam" id="PF03807">
    <property type="entry name" value="F420_oxidored"/>
    <property type="match status" value="1"/>
</dbReference>
<evidence type="ECO:0000256" key="12">
    <source>
        <dbReference type="PIRSR" id="PIRSR000193-1"/>
    </source>
</evidence>
<dbReference type="NCBIfam" id="TIGR00112">
    <property type="entry name" value="proC"/>
    <property type="match status" value="1"/>
</dbReference>
<evidence type="ECO:0000256" key="8">
    <source>
        <dbReference type="ARBA" id="ARBA00050547"/>
    </source>
</evidence>
<evidence type="ECO:0000256" key="7">
    <source>
        <dbReference type="ARBA" id="ARBA00023002"/>
    </source>
</evidence>
<dbReference type="InterPro" id="IPR029036">
    <property type="entry name" value="P5CR_dimer"/>
</dbReference>
<dbReference type="PANTHER" id="PTHR11645:SF0">
    <property type="entry name" value="PYRROLINE-5-CARBOXYLATE REDUCTASE 3"/>
    <property type="match status" value="1"/>
</dbReference>
<name>A0A376RMV8_ECOLX</name>
<evidence type="ECO:0000256" key="9">
    <source>
        <dbReference type="ARBA" id="ARBA00052690"/>
    </source>
</evidence>
<dbReference type="Proteomes" id="UP000254159">
    <property type="component" value="Unassembled WGS sequence"/>
</dbReference>
<dbReference type="Gene3D" id="3.40.50.720">
    <property type="entry name" value="NAD(P)-binding Rossmann-like Domain"/>
    <property type="match status" value="1"/>
</dbReference>
<feature type="binding site" evidence="12">
    <location>
        <begin position="8"/>
        <end position="13"/>
    </location>
    <ligand>
        <name>NADP(+)</name>
        <dbReference type="ChEBI" id="CHEBI:58349"/>
    </ligand>
</feature>
<dbReference type="UniPathway" id="UPA00098">
    <property type="reaction ID" value="UER00361"/>
</dbReference>
<keyword evidence="6 10" id="KW-0521">NADP</keyword>
<dbReference type="EMBL" id="UGCD01000002">
    <property type="protein sequence ID" value="STI19421.1"/>
    <property type="molecule type" value="Genomic_DNA"/>
</dbReference>
<dbReference type="Pfam" id="PF14748">
    <property type="entry name" value="P5CR_dimer"/>
    <property type="match status" value="1"/>
</dbReference>
<keyword evidence="4 10" id="KW-0028">Amino-acid biosynthesis</keyword>
<dbReference type="PROSITE" id="PS00521">
    <property type="entry name" value="P5CR"/>
    <property type="match status" value="1"/>
</dbReference>
<dbReference type="FunFam" id="3.40.50.720:FF:000105">
    <property type="entry name" value="Pyrroline-5-carboxylate reductase"/>
    <property type="match status" value="1"/>
</dbReference>
<dbReference type="PIRSF" id="PIRSF000193">
    <property type="entry name" value="Pyrrol-5-carb_rd"/>
    <property type="match status" value="1"/>
</dbReference>
<keyword evidence="5 10" id="KW-0641">Proline biosynthesis</keyword>
<organism evidence="16 17">
    <name type="scientific">Escherichia coli</name>
    <dbReference type="NCBI Taxonomy" id="562"/>
    <lineage>
        <taxon>Bacteria</taxon>
        <taxon>Pseudomonadati</taxon>
        <taxon>Pseudomonadota</taxon>
        <taxon>Gammaproteobacteria</taxon>
        <taxon>Enterobacterales</taxon>
        <taxon>Enterobacteriaceae</taxon>
        <taxon>Escherichia</taxon>
    </lineage>
</organism>
<dbReference type="GO" id="GO:0004735">
    <property type="term" value="F:pyrroline-5-carboxylate reductase activity"/>
    <property type="evidence" value="ECO:0007669"/>
    <property type="project" value="UniProtKB-UniRule"/>
</dbReference>
<sequence>MEKKIGFIGCGNMGKAILGGLIASGQVLPGQIWVYTPSPDKVAALHDQFGINAAESAQEVAQIADIIFAAVKPGIMIKVLSEITSSLNKDSLVVSIAAGVTLDQLARALGHDRKIIRAMPNTPALVNAGMTSVTPNALVTPEDTADVLNIFRCFGEAEVIAEPMIHPVVGVSGSSPAYVFMFIEAMADAAVLGGMPRAQAYKFAAQAVMGSAKMVLETGEHPGALKDMVCSPGGTTIEAVRVLEEKGFRAAVIEAMTKCMENQKNSANPDDFCRTSGRHFGAVTSGFLCFVKRQICRFQPLAIVTHLWVQRRNPHTNP</sequence>
<reference evidence="16 17" key="1">
    <citation type="submission" date="2018-06" db="EMBL/GenBank/DDBJ databases">
        <authorList>
            <consortium name="Pathogen Informatics"/>
            <person name="Doyle S."/>
        </authorList>
    </citation>
    <scope>NUCLEOTIDE SEQUENCE [LARGE SCALE GENOMIC DNA]</scope>
    <source>
        <strain evidence="16 17">NCTC10865</strain>
    </source>
</reference>
<comment type="pathway">
    <text evidence="1 10 13">Amino-acid biosynthesis; L-proline biosynthesis; L-proline from L-glutamate 5-semialdehyde: step 1/1.</text>
</comment>
<dbReference type="InterPro" id="IPR008927">
    <property type="entry name" value="6-PGluconate_DH-like_C_sf"/>
</dbReference>
<dbReference type="PANTHER" id="PTHR11645">
    <property type="entry name" value="PYRROLINE-5-CARBOXYLATE REDUCTASE"/>
    <property type="match status" value="1"/>
</dbReference>
<protein>
    <recommendedName>
        <fullName evidence="10 11">Pyrroline-5-carboxylate reductase</fullName>
        <shortName evidence="10">P5C reductase</shortName>
        <shortName evidence="10">P5CR</shortName>
        <ecNumber evidence="10 11">1.5.1.2</ecNumber>
    </recommendedName>
    <alternativeName>
        <fullName evidence="10">PCA reductase</fullName>
    </alternativeName>
</protein>
<comment type="catalytic activity">
    <reaction evidence="9 10 13">
        <text>L-proline + NADP(+) = (S)-1-pyrroline-5-carboxylate + NADPH + 2 H(+)</text>
        <dbReference type="Rhea" id="RHEA:14109"/>
        <dbReference type="ChEBI" id="CHEBI:15378"/>
        <dbReference type="ChEBI" id="CHEBI:17388"/>
        <dbReference type="ChEBI" id="CHEBI:57783"/>
        <dbReference type="ChEBI" id="CHEBI:58349"/>
        <dbReference type="ChEBI" id="CHEBI:60039"/>
        <dbReference type="EC" id="1.5.1.2"/>
    </reaction>
</comment>
<dbReference type="AlphaFoldDB" id="A0A376RMV8"/>
<feature type="domain" description="Pyrroline-5-carboxylate reductase dimerisation" evidence="15">
    <location>
        <begin position="163"/>
        <end position="264"/>
    </location>
</feature>
<feature type="binding site" evidence="12">
    <location>
        <begin position="70"/>
        <end position="73"/>
    </location>
    <ligand>
        <name>NADP(+)</name>
        <dbReference type="ChEBI" id="CHEBI:58349"/>
    </ligand>
</feature>
<dbReference type="HAMAP" id="MF_01925">
    <property type="entry name" value="P5C_reductase"/>
    <property type="match status" value="1"/>
</dbReference>
<dbReference type="InterPro" id="IPR053790">
    <property type="entry name" value="P5CR-like_CS"/>
</dbReference>
<evidence type="ECO:0000256" key="11">
    <source>
        <dbReference type="NCBIfam" id="TIGR00112"/>
    </source>
</evidence>
<evidence type="ECO:0000256" key="13">
    <source>
        <dbReference type="RuleBase" id="RU003903"/>
    </source>
</evidence>
<evidence type="ECO:0000256" key="5">
    <source>
        <dbReference type="ARBA" id="ARBA00022650"/>
    </source>
</evidence>
<dbReference type="InterPro" id="IPR036291">
    <property type="entry name" value="NAD(P)-bd_dom_sf"/>
</dbReference>
<dbReference type="Gene3D" id="1.10.3730.10">
    <property type="entry name" value="ProC C-terminal domain-like"/>
    <property type="match status" value="1"/>
</dbReference>
<evidence type="ECO:0000256" key="4">
    <source>
        <dbReference type="ARBA" id="ARBA00022605"/>
    </source>
</evidence>
<comment type="catalytic activity">
    <reaction evidence="8 10">
        <text>L-proline + NAD(+) = (S)-1-pyrroline-5-carboxylate + NADH + 2 H(+)</text>
        <dbReference type="Rhea" id="RHEA:14105"/>
        <dbReference type="ChEBI" id="CHEBI:15378"/>
        <dbReference type="ChEBI" id="CHEBI:17388"/>
        <dbReference type="ChEBI" id="CHEBI:57540"/>
        <dbReference type="ChEBI" id="CHEBI:57945"/>
        <dbReference type="ChEBI" id="CHEBI:60039"/>
        <dbReference type="EC" id="1.5.1.2"/>
    </reaction>
</comment>
<dbReference type="SUPFAM" id="SSF51735">
    <property type="entry name" value="NAD(P)-binding Rossmann-fold domains"/>
    <property type="match status" value="1"/>
</dbReference>
<dbReference type="InterPro" id="IPR028939">
    <property type="entry name" value="P5C_Rdtase_cat_N"/>
</dbReference>
<feature type="domain" description="Pyrroline-5-carboxylate reductase catalytic N-terminal" evidence="14">
    <location>
        <begin position="4"/>
        <end position="99"/>
    </location>
</feature>
<feature type="binding site" evidence="12">
    <location>
        <position position="36"/>
    </location>
    <ligand>
        <name>NADP(+)</name>
        <dbReference type="ChEBI" id="CHEBI:58349"/>
    </ligand>
</feature>
<proteinExistence type="inferred from homology"/>
<comment type="function">
    <text evidence="10">Catalyzes the reduction of 1-pyrroline-5-carboxylate (PCA) to L-proline.</text>
</comment>
<dbReference type="EC" id="1.5.1.2" evidence="10 11"/>
<evidence type="ECO:0000259" key="14">
    <source>
        <dbReference type="Pfam" id="PF03807"/>
    </source>
</evidence>